<feature type="compositionally biased region" description="Basic residues" evidence="1">
    <location>
        <begin position="99"/>
        <end position="111"/>
    </location>
</feature>
<evidence type="ECO:0000313" key="3">
    <source>
        <dbReference type="Proteomes" id="UP000256297"/>
    </source>
</evidence>
<accession>A0A976A9K8</accession>
<comment type="caution">
    <text evidence="2">The sequence shown here is derived from an EMBL/GenBank/DDBJ whole genome shotgun (WGS) entry which is preliminary data.</text>
</comment>
<evidence type="ECO:0000256" key="1">
    <source>
        <dbReference type="SAM" id="MobiDB-lite"/>
    </source>
</evidence>
<feature type="region of interest" description="Disordered" evidence="1">
    <location>
        <begin position="86"/>
        <end position="121"/>
    </location>
</feature>
<gene>
    <name evidence="2" type="ORF">CBM2589_A90655</name>
</gene>
<evidence type="ECO:0000313" key="2">
    <source>
        <dbReference type="EMBL" id="SOY69295.1"/>
    </source>
</evidence>
<reference evidence="2 3" key="1">
    <citation type="submission" date="2018-01" db="EMBL/GenBank/DDBJ databases">
        <authorList>
            <person name="Clerissi C."/>
        </authorList>
    </citation>
    <scope>NUCLEOTIDE SEQUENCE [LARGE SCALE GENOMIC DNA]</scope>
    <source>
        <strain evidence="2">Cupriavidus taiwanensis STM 3521</strain>
    </source>
</reference>
<dbReference type="Proteomes" id="UP000256297">
    <property type="component" value="Chromosome CBM2589_a"/>
</dbReference>
<organism evidence="2 3">
    <name type="scientific">Cupriavidus taiwanensis</name>
    <dbReference type="NCBI Taxonomy" id="164546"/>
    <lineage>
        <taxon>Bacteria</taxon>
        <taxon>Pseudomonadati</taxon>
        <taxon>Pseudomonadota</taxon>
        <taxon>Betaproteobacteria</taxon>
        <taxon>Burkholderiales</taxon>
        <taxon>Burkholderiaceae</taxon>
        <taxon>Cupriavidus</taxon>
    </lineage>
</organism>
<dbReference type="EMBL" id="OFSP01000039">
    <property type="protein sequence ID" value="SOY69295.1"/>
    <property type="molecule type" value="Genomic_DNA"/>
</dbReference>
<sequence>MRMVHHQHRELGHVADVGTGCLQRNAQIVHGTRDLAREVERQAARRVLAALPRDIDDADRPFDQGHVRIAVGPRVIQAVGVEQAQRVIQTGEGHDGRSRRGRKRQRRRAQRRGREGRERKRCHRLVDGIANGGAASIKPQVRLRSSAAMVVAWAFLRATNAFSSPWPPSNCPPPCAGAAPHLRKNCSLSAKSPRAPAWPYPPCISMNRAA</sequence>
<protein>
    <submittedName>
        <fullName evidence="2">Uncharacterized protein</fullName>
    </submittedName>
</protein>
<dbReference type="AlphaFoldDB" id="A0A976A9K8"/>
<name>A0A976A9K8_9BURK</name>
<proteinExistence type="predicted"/>